<dbReference type="eggNOG" id="COG3103">
    <property type="taxonomic scope" value="Bacteria"/>
</dbReference>
<feature type="transmembrane region" description="Helical" evidence="1">
    <location>
        <begin position="6"/>
        <end position="23"/>
    </location>
</feature>
<dbReference type="HOGENOM" id="CLU_1957296_0_0_11"/>
<evidence type="ECO:0000313" key="2">
    <source>
        <dbReference type="EMBL" id="AHH17048.1"/>
    </source>
</evidence>
<keyword evidence="3" id="KW-1185">Reference proteome</keyword>
<accession>W5TDI5</accession>
<gene>
    <name evidence="2" type="ORF">NONO_c22500</name>
</gene>
<keyword evidence="1" id="KW-0472">Membrane</keyword>
<protein>
    <recommendedName>
        <fullName evidence="4">DUF3761 domain-containing protein</fullName>
    </recommendedName>
</protein>
<dbReference type="Pfam" id="PF12587">
    <property type="entry name" value="DUF3761"/>
    <property type="match status" value="1"/>
</dbReference>
<dbReference type="Proteomes" id="UP000019150">
    <property type="component" value="Chromosome"/>
</dbReference>
<name>W5TDI5_9NOCA</name>
<dbReference type="InterPro" id="IPR022236">
    <property type="entry name" value="DUF3761"/>
</dbReference>
<keyword evidence="1" id="KW-0812">Transmembrane</keyword>
<keyword evidence="1" id="KW-1133">Transmembrane helix</keyword>
<reference evidence="2 3" key="1">
    <citation type="journal article" date="2014" name="Appl. Environ. Microbiol.">
        <title>Insights into the Microbial Degradation of Rubber and Gutta-Percha by Analysis of the Complete Genome of Nocardia nova SH22a.</title>
        <authorList>
            <person name="Luo Q."/>
            <person name="Hiessl S."/>
            <person name="Poehlein A."/>
            <person name="Daniel R."/>
            <person name="Steinbuchel A."/>
        </authorList>
    </citation>
    <scope>NUCLEOTIDE SEQUENCE [LARGE SCALE GENOMIC DNA]</scope>
    <source>
        <strain evidence="2">SH22a</strain>
    </source>
</reference>
<proteinExistence type="predicted"/>
<sequence>MNDLMIITGLTILAIVGLASMRHRARSPRFGIGRAAGSIGALAFSALLACGLMAQPAVASSLPELTMHQVADCGPDSHVNSDGQCVHAPESAATAPDGATAQCSDGTYSFSQHRSGTCSGHGGVARWL</sequence>
<dbReference type="KEGG" id="nno:NONO_c22500"/>
<dbReference type="AlphaFoldDB" id="W5TDI5"/>
<feature type="transmembrane region" description="Helical" evidence="1">
    <location>
        <begin position="35"/>
        <end position="54"/>
    </location>
</feature>
<dbReference type="RefSeq" id="WP_051494670.1">
    <property type="nucleotide sequence ID" value="NZ_CP006850.1"/>
</dbReference>
<dbReference type="EMBL" id="CP006850">
    <property type="protein sequence ID" value="AHH17048.1"/>
    <property type="molecule type" value="Genomic_DNA"/>
</dbReference>
<dbReference type="STRING" id="1415166.NONO_c22500"/>
<evidence type="ECO:0008006" key="4">
    <source>
        <dbReference type="Google" id="ProtNLM"/>
    </source>
</evidence>
<evidence type="ECO:0000313" key="3">
    <source>
        <dbReference type="Proteomes" id="UP000019150"/>
    </source>
</evidence>
<organism evidence="2 3">
    <name type="scientific">Nocardia nova SH22a</name>
    <dbReference type="NCBI Taxonomy" id="1415166"/>
    <lineage>
        <taxon>Bacteria</taxon>
        <taxon>Bacillati</taxon>
        <taxon>Actinomycetota</taxon>
        <taxon>Actinomycetes</taxon>
        <taxon>Mycobacteriales</taxon>
        <taxon>Nocardiaceae</taxon>
        <taxon>Nocardia</taxon>
    </lineage>
</organism>
<evidence type="ECO:0000256" key="1">
    <source>
        <dbReference type="SAM" id="Phobius"/>
    </source>
</evidence>